<dbReference type="Gene3D" id="1.10.287.70">
    <property type="match status" value="1"/>
</dbReference>
<evidence type="ECO:0000256" key="1">
    <source>
        <dbReference type="ARBA" id="ARBA00022448"/>
    </source>
</evidence>
<dbReference type="Pfam" id="PF00060">
    <property type="entry name" value="Lig_chan"/>
    <property type="match status" value="1"/>
</dbReference>
<feature type="transmembrane region" description="Helical" evidence="18">
    <location>
        <begin position="578"/>
        <end position="596"/>
    </location>
</feature>
<comment type="subcellular location">
    <subcellularLocation>
        <location evidence="14">Postsynaptic cell membrane</location>
        <topology evidence="14">Multi-pass membrane protein</topology>
    </subcellularLocation>
</comment>
<feature type="binding site" evidence="15">
    <location>
        <position position="752"/>
    </location>
    <ligand>
        <name>L-glutamate</name>
        <dbReference type="ChEBI" id="CHEBI:29985"/>
    </ligand>
</feature>
<keyword evidence="6" id="KW-0770">Synapse</keyword>
<feature type="disulfide bond" evidence="17">
    <location>
        <begin position="85"/>
        <end position="360"/>
    </location>
</feature>
<accession>A0A813QM44</accession>
<feature type="signal peptide" evidence="19">
    <location>
        <begin position="1"/>
        <end position="22"/>
    </location>
</feature>
<name>A0A813QM44_9BILA</name>
<evidence type="ECO:0000259" key="21">
    <source>
        <dbReference type="SMART" id="SM00918"/>
    </source>
</evidence>
<dbReference type="Pfam" id="PF01094">
    <property type="entry name" value="ANF_receptor"/>
    <property type="match status" value="1"/>
</dbReference>
<dbReference type="PRINTS" id="PR00177">
    <property type="entry name" value="NMDARECEPTOR"/>
</dbReference>
<sequence>MNSGRLLVFSQVLLILVAFVTTSRREKKTFKIAVFYDENHDNSEDLVSYAIDTINRQIKSSSFQFEFSITKAEKSQSFKLTNKLCEELDEGRIALLGIGESSIFKYLQSISSSLKVPYIAIKWENLDEENKILEKLLDDSDEESKTESNLINMHPPAHKIVKSMIDLIDFYKWDYITILFQESAGLGRIQDLIKLNVRKYFKNRNGQAYNVNSKFRVQVRQLSKDISEWIYLIKDVKLSGSSHIIVDLNKKYLNLFLEKAEEVGLMTSYFHFMFTTLDLAFLDYSPSANITALQIFEPNDTQVRSIFAEFNLKNMVSQKPMFKYMPSEAVMIFDALSLLAKTIESQNLVNIIPEFPKASCESETPWLYGTEFMKHMKNMKFNGLSGNIEFDVYTGYRKNLTLCIVDKTRTGVDLVGYWKDINSSKSIEIVRSYSKEKDQVLDKLSRNLIVTTKLEAPYVMRKETPNNETFIGNDQYKGYCVDLLVKISTICGFNYTIKLVEDGVHGALVDGKWNGIVNELIEKKADLAVAGLTITYQREQVIDFTKPFLNLGISILYKRPQKGTPNLFSFLSPLSIEIWLYMLAAYLIVSFMLFVLARFSPYEWQNPHPCKQDSGVVVNQFTVLNSLWFTIGSLMQQGTDINPRAPSVRLISCVWAFFTLILISSYTANLAAFLTVQRMQNPIENADDLSKQTEIKYGSVRSGSTENFFKESKIQTYERMWNFMSSNPDVFVKSTEEGIERVKKGGYAYLLESTTNDYLRQRDCDLMQVGGLIDTKGYGIGLPTGSPWRDQISNAILQLQEKGDLQELYIKWWEKEGKDPNQKCENIDDKKKDSASELSLANVGGVFVVLSIGLCLSFIVAILEFLWKARKVSNDQRPFSKQCSNGLKKTMESFFRAEFQNPFTKNQKIDSDFNKLRFDEDECENFVKKNEDPKKFKTKNSKFDNYLSNPYMYDSDSGPRSLKEKMIEDFKFAMCHHKTRKRSKNIKNLNLNNEIRLIEPKEYINYFEKNSRSSSLPPIDQYKRFLISQKTRNSMNRITRKKIFKKCDSYTDHNCIESTSDDHYEKESIQN</sequence>
<organism evidence="22 23">
    <name type="scientific">Brachionus calyciflorus</name>
    <dbReference type="NCBI Taxonomy" id="104777"/>
    <lineage>
        <taxon>Eukaryota</taxon>
        <taxon>Metazoa</taxon>
        <taxon>Spiralia</taxon>
        <taxon>Gnathifera</taxon>
        <taxon>Rotifera</taxon>
        <taxon>Eurotatoria</taxon>
        <taxon>Monogononta</taxon>
        <taxon>Pseudotrocha</taxon>
        <taxon>Ploima</taxon>
        <taxon>Brachionidae</taxon>
        <taxon>Brachionus</taxon>
    </lineage>
</organism>
<feature type="chain" id="PRO_5032610111" evidence="19">
    <location>
        <begin position="23"/>
        <end position="1071"/>
    </location>
</feature>
<dbReference type="PANTHER" id="PTHR18966">
    <property type="entry name" value="IONOTROPIC GLUTAMATE RECEPTOR"/>
    <property type="match status" value="1"/>
</dbReference>
<evidence type="ECO:0000256" key="9">
    <source>
        <dbReference type="ARBA" id="ARBA00023170"/>
    </source>
</evidence>
<evidence type="ECO:0000256" key="7">
    <source>
        <dbReference type="ARBA" id="ARBA00023065"/>
    </source>
</evidence>
<dbReference type="OrthoDB" id="5984008at2759"/>
<keyword evidence="4 19" id="KW-0732">Signal</keyword>
<feature type="transmembrane region" description="Helical" evidence="18">
    <location>
        <begin position="840"/>
        <end position="867"/>
    </location>
</feature>
<evidence type="ECO:0000256" key="8">
    <source>
        <dbReference type="ARBA" id="ARBA00023136"/>
    </source>
</evidence>
<evidence type="ECO:0000256" key="16">
    <source>
        <dbReference type="PIRSR" id="PIRSR601508-2"/>
    </source>
</evidence>
<dbReference type="AlphaFoldDB" id="A0A813QM44"/>
<keyword evidence="12" id="KW-1071">Ligand-gated ion channel</keyword>
<dbReference type="Gene3D" id="3.40.190.10">
    <property type="entry name" value="Periplasmic binding protein-like II"/>
    <property type="match status" value="2"/>
</dbReference>
<gene>
    <name evidence="22" type="ORF">OXX778_LOCUS4872</name>
</gene>
<dbReference type="SUPFAM" id="SSF53822">
    <property type="entry name" value="Periplasmic binding protein-like I"/>
    <property type="match status" value="1"/>
</dbReference>
<dbReference type="InterPro" id="IPR015683">
    <property type="entry name" value="Ionotropic_Glu_rcpt"/>
</dbReference>
<evidence type="ECO:0000256" key="10">
    <source>
        <dbReference type="ARBA" id="ARBA00023180"/>
    </source>
</evidence>
<evidence type="ECO:0000256" key="18">
    <source>
        <dbReference type="SAM" id="Phobius"/>
    </source>
</evidence>
<dbReference type="InterPro" id="IPR019594">
    <property type="entry name" value="Glu/Gly-bd"/>
</dbReference>
<dbReference type="SUPFAM" id="SSF81324">
    <property type="entry name" value="Voltage-gated potassium channels"/>
    <property type="match status" value="1"/>
</dbReference>
<dbReference type="GO" id="GO:0022824">
    <property type="term" value="F:transmitter-gated monoatomic ion channel activity"/>
    <property type="evidence" value="ECO:0007669"/>
    <property type="project" value="UniProtKB-ARBA"/>
</dbReference>
<keyword evidence="7" id="KW-0406">Ion transport</keyword>
<dbReference type="Proteomes" id="UP000663879">
    <property type="component" value="Unassembled WGS sequence"/>
</dbReference>
<keyword evidence="2" id="KW-1003">Cell membrane</keyword>
<evidence type="ECO:0000256" key="13">
    <source>
        <dbReference type="ARBA" id="ARBA00023303"/>
    </source>
</evidence>
<dbReference type="SMART" id="SM00918">
    <property type="entry name" value="Lig_chan-Glu_bd"/>
    <property type="match status" value="1"/>
</dbReference>
<dbReference type="InterPro" id="IPR001320">
    <property type="entry name" value="Iontro_rcpt_C"/>
</dbReference>
<dbReference type="FunFam" id="1.10.287.70:FF:000010">
    <property type="entry name" value="Putative glutamate receptor ionotropic kainate 1"/>
    <property type="match status" value="1"/>
</dbReference>
<evidence type="ECO:0000313" key="23">
    <source>
        <dbReference type="Proteomes" id="UP000663879"/>
    </source>
</evidence>
<feature type="binding site" evidence="15">
    <location>
        <position position="533"/>
    </location>
    <ligand>
        <name>L-glutamate</name>
        <dbReference type="ChEBI" id="CHEBI:29985"/>
    </ligand>
</feature>
<keyword evidence="9" id="KW-0675">Receptor</keyword>
<evidence type="ECO:0000256" key="5">
    <source>
        <dbReference type="ARBA" id="ARBA00022989"/>
    </source>
</evidence>
<feature type="disulfide bond" evidence="17">
    <location>
        <begin position="764"/>
        <end position="824"/>
    </location>
</feature>
<evidence type="ECO:0000259" key="20">
    <source>
        <dbReference type="SMART" id="SM00079"/>
    </source>
</evidence>
<feature type="binding site" evidence="15">
    <location>
        <position position="704"/>
    </location>
    <ligand>
        <name>L-glutamate</name>
        <dbReference type="ChEBI" id="CHEBI:29985"/>
    </ligand>
</feature>
<reference evidence="22" key="1">
    <citation type="submission" date="2021-02" db="EMBL/GenBank/DDBJ databases">
        <authorList>
            <person name="Nowell W R."/>
        </authorList>
    </citation>
    <scope>NUCLEOTIDE SEQUENCE</scope>
    <source>
        <strain evidence="22">Ploen Becks lab</strain>
    </source>
</reference>
<evidence type="ECO:0000256" key="2">
    <source>
        <dbReference type="ARBA" id="ARBA00022475"/>
    </source>
</evidence>
<keyword evidence="23" id="KW-1185">Reference proteome</keyword>
<keyword evidence="5 18" id="KW-1133">Transmembrane helix</keyword>
<feature type="site" description="Interaction with the cone snail toxin Con-ikot-ikot" evidence="16">
    <location>
        <position position="710"/>
    </location>
</feature>
<dbReference type="GO" id="GO:0007166">
    <property type="term" value="P:cell surface receptor signaling pathway"/>
    <property type="evidence" value="ECO:0007669"/>
    <property type="project" value="UniProtKB-ARBA"/>
</dbReference>
<dbReference type="InterPro" id="IPR001828">
    <property type="entry name" value="ANF_lig-bd_rcpt"/>
</dbReference>
<proteinExistence type="predicted"/>
<evidence type="ECO:0000256" key="17">
    <source>
        <dbReference type="PIRSR" id="PIRSR601508-3"/>
    </source>
</evidence>
<feature type="domain" description="Ionotropic glutamate receptor C-terminal" evidence="20">
    <location>
        <begin position="447"/>
        <end position="815"/>
    </location>
</feature>
<protein>
    <submittedName>
        <fullName evidence="22">Uncharacterized protein</fullName>
    </submittedName>
</protein>
<feature type="domain" description="Ionotropic glutamate receptor L-glutamate and glycine-binding" evidence="21">
    <location>
        <begin position="457"/>
        <end position="522"/>
    </location>
</feature>
<feature type="transmembrane region" description="Helical" evidence="18">
    <location>
        <begin position="655"/>
        <end position="676"/>
    </location>
</feature>
<keyword evidence="8 18" id="KW-0472">Membrane</keyword>
<evidence type="ECO:0000256" key="19">
    <source>
        <dbReference type="SAM" id="SignalP"/>
    </source>
</evidence>
<dbReference type="Gene3D" id="3.40.50.2300">
    <property type="match status" value="2"/>
</dbReference>
<dbReference type="GO" id="GO:0045211">
    <property type="term" value="C:postsynaptic membrane"/>
    <property type="evidence" value="ECO:0007669"/>
    <property type="project" value="UniProtKB-SubCell"/>
</dbReference>
<dbReference type="EMBL" id="CAJNOC010000504">
    <property type="protein sequence ID" value="CAF0769497.1"/>
    <property type="molecule type" value="Genomic_DNA"/>
</dbReference>
<dbReference type="SMART" id="SM00079">
    <property type="entry name" value="PBPe"/>
    <property type="match status" value="1"/>
</dbReference>
<feature type="transmembrane region" description="Helical" evidence="18">
    <location>
        <begin position="616"/>
        <end position="635"/>
    </location>
</feature>
<dbReference type="InterPro" id="IPR028082">
    <property type="entry name" value="Peripla_BP_I"/>
</dbReference>
<keyword evidence="17" id="KW-1015">Disulfide bond</keyword>
<keyword evidence="13" id="KW-0407">Ion channel</keyword>
<dbReference type="FunFam" id="3.40.190.10:FF:000060">
    <property type="entry name" value="Glutamate receptor ionotropic, kainate 1"/>
    <property type="match status" value="1"/>
</dbReference>
<keyword evidence="11" id="KW-0628">Postsynaptic cell membrane</keyword>
<feature type="site" description="Crucial to convey clamshell closure to channel opening" evidence="16">
    <location>
        <position position="683"/>
    </location>
</feature>
<evidence type="ECO:0000256" key="15">
    <source>
        <dbReference type="PIRSR" id="PIRSR601508-1"/>
    </source>
</evidence>
<keyword evidence="10" id="KW-0325">Glycoprotein</keyword>
<dbReference type="InterPro" id="IPR001508">
    <property type="entry name" value="Iono_Glu_rcpt_met"/>
</dbReference>
<evidence type="ECO:0000313" key="22">
    <source>
        <dbReference type="EMBL" id="CAF0769497.1"/>
    </source>
</evidence>
<feature type="binding site" evidence="15">
    <location>
        <position position="538"/>
    </location>
    <ligand>
        <name>L-glutamate</name>
        <dbReference type="ChEBI" id="CHEBI:29985"/>
    </ligand>
</feature>
<dbReference type="SUPFAM" id="SSF53850">
    <property type="entry name" value="Periplasmic binding protein-like II"/>
    <property type="match status" value="1"/>
</dbReference>
<comment type="caution">
    <text evidence="22">The sequence shown here is derived from an EMBL/GenBank/DDBJ whole genome shotgun (WGS) entry which is preliminary data.</text>
</comment>
<feature type="binding site" evidence="15">
    <location>
        <position position="705"/>
    </location>
    <ligand>
        <name>L-glutamate</name>
        <dbReference type="ChEBI" id="CHEBI:29985"/>
    </ligand>
</feature>
<evidence type="ECO:0000256" key="14">
    <source>
        <dbReference type="ARBA" id="ARBA00034104"/>
    </source>
</evidence>
<keyword evidence="1" id="KW-0813">Transport</keyword>
<evidence type="ECO:0000256" key="11">
    <source>
        <dbReference type="ARBA" id="ARBA00023257"/>
    </source>
</evidence>
<evidence type="ECO:0000256" key="6">
    <source>
        <dbReference type="ARBA" id="ARBA00023018"/>
    </source>
</evidence>
<dbReference type="Pfam" id="PF10613">
    <property type="entry name" value="Lig_chan-Glu_bd"/>
    <property type="match status" value="1"/>
</dbReference>
<keyword evidence="3 18" id="KW-0812">Transmembrane</keyword>
<evidence type="ECO:0000256" key="3">
    <source>
        <dbReference type="ARBA" id="ARBA00022692"/>
    </source>
</evidence>
<evidence type="ECO:0000256" key="12">
    <source>
        <dbReference type="ARBA" id="ARBA00023286"/>
    </source>
</evidence>
<dbReference type="FunFam" id="3.40.190.10:FF:000001">
    <property type="entry name" value="Glutamate receptor ionotropic, kainate 2"/>
    <property type="match status" value="1"/>
</dbReference>
<evidence type="ECO:0000256" key="4">
    <source>
        <dbReference type="ARBA" id="ARBA00022729"/>
    </source>
</evidence>